<dbReference type="EMBL" id="KQ459586">
    <property type="protein sequence ID" value="KPI98135.1"/>
    <property type="molecule type" value="Genomic_DNA"/>
</dbReference>
<sequence length="845" mass="94620">MFRFLGHPWSSSGGFSQPFRSGRWHRGTVASRHGARSLAHLHSITSCILLNKCHNLNNSFQSFPNFDCCANRMQCFICVTYMIILCTAQPARDRPEATHEKRSLFRDVIESLRIRSQLPEEINHSDDNNLSQNYDRYGFDNEPPELPSDADFIPRRNDRIEMPTLKYRFPKSIQPNGSEIKVENKKEDIVVYVNTPSERSEPKPTTNKPKKEPKPNSKVNFVKQNENDEDMTEVASGLIEDSYRPVINKMEDASQIGNREYQTVIKPTVIVNFRGTVSHRDSEIRLEKRNNPKRKQDLDSARNIFNINQEIKLERPNGTIDVEALRHLNSAVKQGVNVLSDNAKEKVNNDMTTCETFAAHAAHEAHAATETERSGRDEGDDDDNILQIVLMLTCAALEVATMPASVPSAQTTREETTDKSEDNNEISLSHSENTTNSDTYKILKQIETINQGLSEPGKQNVVSSRRAQTGAEYIIDEGTFDKIQQIVASIKPRPFSQQHQLDKYIDNVDDISQSLERSKALRFDSNSINNDILPAMPLPYITSMPVIVVPATTDLINTKSAVNSLRPNIYQTRQESPSFPFQFQWPLASFFPILVKDPLLGFLHGGGWNNFFEIGQSADVCSRRQKSHDTNYIESDIFGDNLENRSNDDPPHVSNIKRHARVTRSLKKRNIPTPSPVQNADNGKKSKKVSIKPLLTRTKTKKPQVEQEKEVVQNDGDLRFPFSDFTWFGNKKPVAPSPGFFINKMKVRRGGVAIAGPGGVATAGRGGTAIVGPGGLAYTQPGGLAVAGPAARVIALSPYTDLTSLVSRLHQQSLDGSMPRSFNPLSEGRLVATGPVIYYHPYEER</sequence>
<dbReference type="AlphaFoldDB" id="A0A194Q3Z8"/>
<feature type="domain" description="DUF4774" evidence="2">
    <location>
        <begin position="744"/>
        <end position="797"/>
    </location>
</feature>
<evidence type="ECO:0000313" key="4">
    <source>
        <dbReference type="Proteomes" id="UP000053268"/>
    </source>
</evidence>
<feature type="compositionally biased region" description="Polar residues" evidence="1">
    <location>
        <begin position="425"/>
        <end position="434"/>
    </location>
</feature>
<evidence type="ECO:0000256" key="1">
    <source>
        <dbReference type="SAM" id="MobiDB-lite"/>
    </source>
</evidence>
<protein>
    <recommendedName>
        <fullName evidence="2">DUF4774 domain-containing protein</fullName>
    </recommendedName>
</protein>
<evidence type="ECO:0000259" key="2">
    <source>
        <dbReference type="Pfam" id="PF15999"/>
    </source>
</evidence>
<evidence type="ECO:0000313" key="3">
    <source>
        <dbReference type="EMBL" id="KPI98135.1"/>
    </source>
</evidence>
<dbReference type="Proteomes" id="UP000053268">
    <property type="component" value="Unassembled WGS sequence"/>
</dbReference>
<feature type="region of interest" description="Disordered" evidence="1">
    <location>
        <begin position="666"/>
        <end position="710"/>
    </location>
</feature>
<feature type="compositionally biased region" description="Basic and acidic residues" evidence="1">
    <location>
        <begin position="412"/>
        <end position="422"/>
    </location>
</feature>
<gene>
    <name evidence="3" type="ORF">RR46_11256</name>
</gene>
<dbReference type="Pfam" id="PF15999">
    <property type="entry name" value="DUF4774"/>
    <property type="match status" value="1"/>
</dbReference>
<reference evidence="3 4" key="1">
    <citation type="journal article" date="2015" name="Nat. Commun.">
        <title>Outbred genome sequencing and CRISPR/Cas9 gene editing in butterflies.</title>
        <authorList>
            <person name="Li X."/>
            <person name="Fan D."/>
            <person name="Zhang W."/>
            <person name="Liu G."/>
            <person name="Zhang L."/>
            <person name="Zhao L."/>
            <person name="Fang X."/>
            <person name="Chen L."/>
            <person name="Dong Y."/>
            <person name="Chen Y."/>
            <person name="Ding Y."/>
            <person name="Zhao R."/>
            <person name="Feng M."/>
            <person name="Zhu Y."/>
            <person name="Feng Y."/>
            <person name="Jiang X."/>
            <person name="Zhu D."/>
            <person name="Xiang H."/>
            <person name="Feng X."/>
            <person name="Li S."/>
            <person name="Wang J."/>
            <person name="Zhang G."/>
            <person name="Kronforst M.R."/>
            <person name="Wang W."/>
        </authorList>
    </citation>
    <scope>NUCLEOTIDE SEQUENCE [LARGE SCALE GENOMIC DNA]</scope>
    <source>
        <strain evidence="3">Ya'a_city_454_Px</strain>
        <tissue evidence="3">Whole body</tissue>
    </source>
</reference>
<feature type="region of interest" description="Disordered" evidence="1">
    <location>
        <begin position="362"/>
        <end position="381"/>
    </location>
</feature>
<organism evidence="3 4">
    <name type="scientific">Papilio xuthus</name>
    <name type="common">Asian swallowtail butterfly</name>
    <dbReference type="NCBI Taxonomy" id="66420"/>
    <lineage>
        <taxon>Eukaryota</taxon>
        <taxon>Metazoa</taxon>
        <taxon>Ecdysozoa</taxon>
        <taxon>Arthropoda</taxon>
        <taxon>Hexapoda</taxon>
        <taxon>Insecta</taxon>
        <taxon>Pterygota</taxon>
        <taxon>Neoptera</taxon>
        <taxon>Endopterygota</taxon>
        <taxon>Lepidoptera</taxon>
        <taxon>Glossata</taxon>
        <taxon>Ditrysia</taxon>
        <taxon>Papilionoidea</taxon>
        <taxon>Papilionidae</taxon>
        <taxon>Papilioninae</taxon>
        <taxon>Papilio</taxon>
    </lineage>
</organism>
<proteinExistence type="predicted"/>
<dbReference type="InterPro" id="IPR031942">
    <property type="entry name" value="DUF4774"/>
</dbReference>
<name>A0A194Q3Z8_PAPXU</name>
<accession>A0A194Q3Z8</accession>
<keyword evidence="4" id="KW-1185">Reference proteome</keyword>
<feature type="region of interest" description="Disordered" evidence="1">
    <location>
        <begin position="193"/>
        <end position="227"/>
    </location>
</feature>
<feature type="region of interest" description="Disordered" evidence="1">
    <location>
        <begin position="405"/>
        <end position="434"/>
    </location>
</feature>
<feature type="compositionally biased region" description="Basic and acidic residues" evidence="1">
    <location>
        <begin position="362"/>
        <end position="377"/>
    </location>
</feature>